<organism evidence="1 2">
    <name type="scientific">Roseibium aggregatum</name>
    <dbReference type="NCBI Taxonomy" id="187304"/>
    <lineage>
        <taxon>Bacteria</taxon>
        <taxon>Pseudomonadati</taxon>
        <taxon>Pseudomonadota</taxon>
        <taxon>Alphaproteobacteria</taxon>
        <taxon>Hyphomicrobiales</taxon>
        <taxon>Stappiaceae</taxon>
        <taxon>Roseibium</taxon>
    </lineage>
</organism>
<dbReference type="AlphaFoldDB" id="A0A939J6P0"/>
<accession>A0A939J6P0</accession>
<protein>
    <submittedName>
        <fullName evidence="1">Uncharacterized protein</fullName>
    </submittedName>
</protein>
<sequence length="164" mass="18470">MVADHFEASGFAIDRRVPLDLDGDPDINRLSAEPLFQEGKRVIHKDSDALFNSSAGLRIVQVVERLGQEIGKPVVTGNQARAWECPRLLNLLDLNLLLTPGCYRKQTLGVGYTRRQPVATGQTMRFVRGVRKSRCGHCGSCSPKVRHRLRSRRSRRRIGRSHCL</sequence>
<dbReference type="InterPro" id="IPR026286">
    <property type="entry name" value="MaiA/AMDase"/>
</dbReference>
<evidence type="ECO:0000313" key="1">
    <source>
        <dbReference type="EMBL" id="MBN9672989.1"/>
    </source>
</evidence>
<reference evidence="1" key="1">
    <citation type="submission" date="2020-12" db="EMBL/GenBank/DDBJ databases">
        <title>Oil enriched cultivation method for isolating marine PHA-producing bacteria.</title>
        <authorList>
            <person name="Zheng W."/>
            <person name="Yu S."/>
            <person name="Huang Y."/>
        </authorList>
    </citation>
    <scope>NUCLEOTIDE SEQUENCE</scope>
    <source>
        <strain evidence="1">SY-2-12</strain>
    </source>
</reference>
<dbReference type="Pfam" id="PF17645">
    <property type="entry name" value="Amdase"/>
    <property type="match status" value="1"/>
</dbReference>
<name>A0A939J6P0_9HYPH</name>
<dbReference type="EMBL" id="JAEKJZ010000005">
    <property type="protein sequence ID" value="MBN9672989.1"/>
    <property type="molecule type" value="Genomic_DNA"/>
</dbReference>
<evidence type="ECO:0000313" key="2">
    <source>
        <dbReference type="Proteomes" id="UP000664096"/>
    </source>
</evidence>
<dbReference type="Gene3D" id="3.40.50.12500">
    <property type="match status" value="1"/>
</dbReference>
<dbReference type="Proteomes" id="UP000664096">
    <property type="component" value="Unassembled WGS sequence"/>
</dbReference>
<dbReference type="InterPro" id="IPR053714">
    <property type="entry name" value="Iso_Racemase_Enz_sf"/>
</dbReference>
<comment type="caution">
    <text evidence="1">The sequence shown here is derived from an EMBL/GenBank/DDBJ whole genome shotgun (WGS) entry which is preliminary data.</text>
</comment>
<gene>
    <name evidence="1" type="ORF">JF539_21720</name>
</gene>
<dbReference type="RefSeq" id="WP_207142824.1">
    <property type="nucleotide sequence ID" value="NZ_JAEKJZ010000005.1"/>
</dbReference>
<proteinExistence type="predicted"/>